<dbReference type="PANTHER" id="PTHR45648">
    <property type="entry name" value="GDSL LIPASE/ACYLHYDROLASE FAMILY PROTEIN (AFU_ORTHOLOGUE AFUA_4G14700)"/>
    <property type="match status" value="1"/>
</dbReference>
<dbReference type="InterPro" id="IPR051058">
    <property type="entry name" value="GDSL_Est/Lipase"/>
</dbReference>
<name>S8AS83_PENO1</name>
<feature type="signal peptide" evidence="2">
    <location>
        <begin position="1"/>
        <end position="20"/>
    </location>
</feature>
<dbReference type="CDD" id="cd01846">
    <property type="entry name" value="fatty_acyltransferase_like"/>
    <property type="match status" value="1"/>
</dbReference>
<dbReference type="STRING" id="933388.S8AS83"/>
<evidence type="ECO:0000313" key="3">
    <source>
        <dbReference type="EMBL" id="EPS28903.1"/>
    </source>
</evidence>
<dbReference type="InterPro" id="IPR001087">
    <property type="entry name" value="GDSL"/>
</dbReference>
<reference evidence="3 4" key="1">
    <citation type="journal article" date="2013" name="PLoS ONE">
        <title>Genomic and secretomic analyses reveal unique features of the lignocellulolytic enzyme system of Penicillium decumbens.</title>
        <authorList>
            <person name="Liu G."/>
            <person name="Zhang L."/>
            <person name="Wei X."/>
            <person name="Zou G."/>
            <person name="Qin Y."/>
            <person name="Ma L."/>
            <person name="Li J."/>
            <person name="Zheng H."/>
            <person name="Wang S."/>
            <person name="Wang C."/>
            <person name="Xun L."/>
            <person name="Zhao G.-P."/>
            <person name="Zhou Z."/>
            <person name="Qu Y."/>
        </authorList>
    </citation>
    <scope>NUCLEOTIDE SEQUENCE [LARGE SCALE GENOMIC DNA]</scope>
    <source>
        <strain evidence="4">114-2 / CGMCC 5302</strain>
    </source>
</reference>
<dbReference type="AlphaFoldDB" id="S8AS83"/>
<dbReference type="OrthoDB" id="1600564at2759"/>
<dbReference type="Gene3D" id="3.40.50.1110">
    <property type="entry name" value="SGNH hydrolase"/>
    <property type="match status" value="1"/>
</dbReference>
<dbReference type="Proteomes" id="UP000019376">
    <property type="component" value="Unassembled WGS sequence"/>
</dbReference>
<accession>S8AS83</accession>
<evidence type="ECO:0000313" key="4">
    <source>
        <dbReference type="Proteomes" id="UP000019376"/>
    </source>
</evidence>
<evidence type="ECO:0000256" key="1">
    <source>
        <dbReference type="ARBA" id="ARBA00022801"/>
    </source>
</evidence>
<dbReference type="PhylomeDB" id="S8AS83"/>
<organism evidence="3 4">
    <name type="scientific">Penicillium oxalicum (strain 114-2 / CGMCC 5302)</name>
    <name type="common">Penicillium decumbens</name>
    <dbReference type="NCBI Taxonomy" id="933388"/>
    <lineage>
        <taxon>Eukaryota</taxon>
        <taxon>Fungi</taxon>
        <taxon>Dikarya</taxon>
        <taxon>Ascomycota</taxon>
        <taxon>Pezizomycotina</taxon>
        <taxon>Eurotiomycetes</taxon>
        <taxon>Eurotiomycetidae</taxon>
        <taxon>Eurotiales</taxon>
        <taxon>Aspergillaceae</taxon>
        <taxon>Penicillium</taxon>
    </lineage>
</organism>
<dbReference type="GO" id="GO:0016788">
    <property type="term" value="F:hydrolase activity, acting on ester bonds"/>
    <property type="evidence" value="ECO:0007669"/>
    <property type="project" value="InterPro"/>
</dbReference>
<dbReference type="SUPFAM" id="SSF52266">
    <property type="entry name" value="SGNH hydrolase"/>
    <property type="match status" value="1"/>
</dbReference>
<proteinExistence type="predicted"/>
<dbReference type="eggNOG" id="ENOG502S09J">
    <property type="taxonomic scope" value="Eukaryota"/>
</dbReference>
<protein>
    <submittedName>
        <fullName evidence="3">Putative carbohydrate acetylesterase</fullName>
    </submittedName>
</protein>
<sequence length="346" mass="39231">MWWIPSLLTIWSLAPATISAASISQTFSSSSKPSHKFDWPQKKGLIAFGDSYTYVQGTHGHQNFSFIGDQLHFSYDPETLLSNEIVQNQTATAEGGPNWVEYLTKCGLKPGLTSPRTCHKQLWDFAFAGADISTEYTPLHHNFTISLVNQIHQFKTFAAPVLQTFLPASKSLIAIWIGINDISDSAKYTVDFPTFYDTLTHTLFDSVEDLYHLGYRSYLFMNLPPLDRTPGNQKSAVPHPNATQVAWYNEALAKKAEQFQRQKKDVEVHVFDAHAFLSGMLNEPRRFGILNTTDFCAGYDQPDIETNFQAYGCPTPLDTYFWFNSGHMTSHTHRELARELGNWLKQ</sequence>
<dbReference type="PANTHER" id="PTHR45648:SF85">
    <property type="entry name" value="A, PUTATIVE (AFU_ORTHOLOGUE AFUA_2G10760)-RELATED"/>
    <property type="match status" value="1"/>
</dbReference>
<dbReference type="Pfam" id="PF00657">
    <property type="entry name" value="Lipase_GDSL"/>
    <property type="match status" value="1"/>
</dbReference>
<dbReference type="EMBL" id="KB644411">
    <property type="protein sequence ID" value="EPS28903.1"/>
    <property type="molecule type" value="Genomic_DNA"/>
</dbReference>
<keyword evidence="2" id="KW-0732">Signal</keyword>
<feature type="chain" id="PRO_5004560876" evidence="2">
    <location>
        <begin position="21"/>
        <end position="346"/>
    </location>
</feature>
<keyword evidence="4" id="KW-1185">Reference proteome</keyword>
<evidence type="ECO:0000256" key="2">
    <source>
        <dbReference type="SAM" id="SignalP"/>
    </source>
</evidence>
<dbReference type="InterPro" id="IPR036514">
    <property type="entry name" value="SGNH_hydro_sf"/>
</dbReference>
<dbReference type="HOGENOM" id="CLU_015101_4_0_1"/>
<keyword evidence="1" id="KW-0378">Hydrolase</keyword>
<gene>
    <name evidence="3" type="ORF">PDE_03849</name>
</gene>